<dbReference type="SUPFAM" id="SSF57667">
    <property type="entry name" value="beta-beta-alpha zinc fingers"/>
    <property type="match status" value="1"/>
</dbReference>
<evidence type="ECO:0000256" key="4">
    <source>
        <dbReference type="SAM" id="MobiDB-lite"/>
    </source>
</evidence>
<keyword evidence="7" id="KW-1185">Reference proteome</keyword>
<evidence type="ECO:0000256" key="1">
    <source>
        <dbReference type="ARBA" id="ARBA00022723"/>
    </source>
</evidence>
<dbReference type="InterPro" id="IPR036236">
    <property type="entry name" value="Znf_C2H2_sf"/>
</dbReference>
<evidence type="ECO:0000256" key="3">
    <source>
        <dbReference type="ARBA" id="ARBA00022833"/>
    </source>
</evidence>
<dbReference type="EMBL" id="JABDTM020018340">
    <property type="protein sequence ID" value="KAH0818120.1"/>
    <property type="molecule type" value="Genomic_DNA"/>
</dbReference>
<accession>A0A8J6LE99</accession>
<feature type="compositionally biased region" description="Low complexity" evidence="4">
    <location>
        <begin position="97"/>
        <end position="109"/>
    </location>
</feature>
<feature type="compositionally biased region" description="Low complexity" evidence="4">
    <location>
        <begin position="54"/>
        <end position="85"/>
    </location>
</feature>
<keyword evidence="1" id="KW-0479">Metal-binding</keyword>
<organism evidence="6 7">
    <name type="scientific">Tenebrio molitor</name>
    <name type="common">Yellow mealworm beetle</name>
    <dbReference type="NCBI Taxonomy" id="7067"/>
    <lineage>
        <taxon>Eukaryota</taxon>
        <taxon>Metazoa</taxon>
        <taxon>Ecdysozoa</taxon>
        <taxon>Arthropoda</taxon>
        <taxon>Hexapoda</taxon>
        <taxon>Insecta</taxon>
        <taxon>Pterygota</taxon>
        <taxon>Neoptera</taxon>
        <taxon>Endopterygota</taxon>
        <taxon>Coleoptera</taxon>
        <taxon>Polyphaga</taxon>
        <taxon>Cucujiformia</taxon>
        <taxon>Tenebrionidae</taxon>
        <taxon>Tenebrio</taxon>
    </lineage>
</organism>
<protein>
    <recommendedName>
        <fullName evidence="5">CHHC U11-48K-type domain-containing protein</fullName>
    </recommendedName>
</protein>
<comment type="caution">
    <text evidence="6">The sequence shown here is derived from an EMBL/GenBank/DDBJ whole genome shotgun (WGS) entry which is preliminary data.</text>
</comment>
<feature type="compositionally biased region" description="Polar residues" evidence="4">
    <location>
        <begin position="42"/>
        <end position="53"/>
    </location>
</feature>
<sequence>MYFQEYDGGDDIVQCPYDKFHRCLRHRMTKHMWKCHRRDIKSSNNDPNNFVRCSNSPNSRSNYHNNRSNSHNNRTNPHNNRSNPSKFRGKGYNPLIKNNSSSSKKNSSSGDQECNSCARPGTSRIRSPPANVSTNDSPLLRSLLHPKRLSKIIIHSDKLIKKPRIETIIIEDTQPEIIEIPDTQPQIIEIPDTQPQIIEIPDTQPQIIEIPDSQPQKIEIPDTQPQIIEIPDTQPQTIEILDTQPIETIEIPNTQQILDSVLENNFGMGNEFGDISLLNFFDNKSGESENVDVDVNDYRDENLDHYSEVVINDLYNQCQLGNNDQGVHDDDYGDLVPTFDENLLNSQQLIDRHQMRDNNYDCQRLVDVENKRSQMRDNDQGYQRLVEVGEDLEDVDDIGVMVNCITL</sequence>
<evidence type="ECO:0000313" key="6">
    <source>
        <dbReference type="EMBL" id="KAH0818120.1"/>
    </source>
</evidence>
<feature type="region of interest" description="Disordered" evidence="4">
    <location>
        <begin position="39"/>
        <end position="139"/>
    </location>
</feature>
<reference evidence="6" key="2">
    <citation type="submission" date="2021-08" db="EMBL/GenBank/DDBJ databases">
        <authorList>
            <person name="Eriksson T."/>
        </authorList>
    </citation>
    <scope>NUCLEOTIDE SEQUENCE</scope>
    <source>
        <strain evidence="6">Stoneville</strain>
        <tissue evidence="6">Whole head</tissue>
    </source>
</reference>
<dbReference type="GO" id="GO:0008270">
    <property type="term" value="F:zinc ion binding"/>
    <property type="evidence" value="ECO:0007669"/>
    <property type="project" value="UniProtKB-KW"/>
</dbReference>
<gene>
    <name evidence="6" type="ORF">GEV33_004671</name>
</gene>
<dbReference type="AlphaFoldDB" id="A0A8J6LE99"/>
<keyword evidence="2" id="KW-0863">Zinc-finger</keyword>
<dbReference type="PROSITE" id="PS51800">
    <property type="entry name" value="ZF_CHHC_U11_48K"/>
    <property type="match status" value="1"/>
</dbReference>
<evidence type="ECO:0000256" key="2">
    <source>
        <dbReference type="ARBA" id="ARBA00022771"/>
    </source>
</evidence>
<evidence type="ECO:0000259" key="5">
    <source>
        <dbReference type="PROSITE" id="PS51800"/>
    </source>
</evidence>
<dbReference type="InterPro" id="IPR022776">
    <property type="entry name" value="TRM13/UPF0224_CHHC_Znf_dom"/>
</dbReference>
<name>A0A8J6LE99_TENMO</name>
<dbReference type="Proteomes" id="UP000719412">
    <property type="component" value="Unassembled WGS sequence"/>
</dbReference>
<evidence type="ECO:0000313" key="7">
    <source>
        <dbReference type="Proteomes" id="UP000719412"/>
    </source>
</evidence>
<reference evidence="6" key="1">
    <citation type="journal article" date="2020" name="J Insects Food Feed">
        <title>The yellow mealworm (Tenebrio molitor) genome: a resource for the emerging insects as food and feed industry.</title>
        <authorList>
            <person name="Eriksson T."/>
            <person name="Andere A."/>
            <person name="Kelstrup H."/>
            <person name="Emery V."/>
            <person name="Picard C."/>
        </authorList>
    </citation>
    <scope>NUCLEOTIDE SEQUENCE</scope>
    <source>
        <strain evidence="6">Stoneville</strain>
        <tissue evidence="6">Whole head</tissue>
    </source>
</reference>
<feature type="domain" description="CHHC U11-48K-type" evidence="5">
    <location>
        <begin position="12"/>
        <end position="39"/>
    </location>
</feature>
<dbReference type="Pfam" id="PF05253">
    <property type="entry name" value="zf-U11-48K"/>
    <property type="match status" value="1"/>
</dbReference>
<keyword evidence="3" id="KW-0862">Zinc</keyword>
<proteinExistence type="predicted"/>